<evidence type="ECO:0000313" key="2">
    <source>
        <dbReference type="Proteomes" id="UP000324974"/>
    </source>
</evidence>
<accession>A0A5C1A6T1</accession>
<gene>
    <name evidence="1" type="ORF">PX52LOC_01862</name>
</gene>
<dbReference type="RefSeq" id="WP_168218881.1">
    <property type="nucleotide sequence ID" value="NZ_CP042425.1"/>
</dbReference>
<dbReference type="AlphaFoldDB" id="A0A5C1A6T1"/>
<organism evidence="1 2">
    <name type="scientific">Limnoglobus roseus</name>
    <dbReference type="NCBI Taxonomy" id="2598579"/>
    <lineage>
        <taxon>Bacteria</taxon>
        <taxon>Pseudomonadati</taxon>
        <taxon>Planctomycetota</taxon>
        <taxon>Planctomycetia</taxon>
        <taxon>Gemmatales</taxon>
        <taxon>Gemmataceae</taxon>
        <taxon>Limnoglobus</taxon>
    </lineage>
</organism>
<proteinExistence type="predicted"/>
<dbReference type="EMBL" id="CP042425">
    <property type="protein sequence ID" value="QEL14959.1"/>
    <property type="molecule type" value="Genomic_DNA"/>
</dbReference>
<protein>
    <submittedName>
        <fullName evidence="1">Uncharacterized protein</fullName>
    </submittedName>
</protein>
<dbReference type="Proteomes" id="UP000324974">
    <property type="component" value="Chromosome"/>
</dbReference>
<name>A0A5C1A6T1_9BACT</name>
<keyword evidence="2" id="KW-1185">Reference proteome</keyword>
<evidence type="ECO:0000313" key="1">
    <source>
        <dbReference type="EMBL" id="QEL14959.1"/>
    </source>
</evidence>
<dbReference type="KEGG" id="lrs:PX52LOC_01862"/>
<reference evidence="2" key="1">
    <citation type="submission" date="2019-08" db="EMBL/GenBank/DDBJ databases">
        <title>Limnoglobus roseus gen. nov., sp. nov., a novel freshwater planctomycete with a giant genome from the family Gemmataceae.</title>
        <authorList>
            <person name="Kulichevskaya I.S."/>
            <person name="Naumoff D.G."/>
            <person name="Miroshnikov K."/>
            <person name="Ivanova A."/>
            <person name="Philippov D.A."/>
            <person name="Hakobyan A."/>
            <person name="Rijpstra I.C."/>
            <person name="Sinninghe Damste J.S."/>
            <person name="Liesack W."/>
            <person name="Dedysh S.N."/>
        </authorList>
    </citation>
    <scope>NUCLEOTIDE SEQUENCE [LARGE SCALE GENOMIC DNA]</scope>
    <source>
        <strain evidence="2">PX52</strain>
    </source>
</reference>
<sequence>MNVWRMAWKSANSGPPGESTEYGMPAAARSTRSILAASSDHSPGQIGCFLPTPAINARILSATSTGNGWGINLRFFAPLAGGVTVGGVPSKWHIIGTRMASSPTRKPVDAAKM</sequence>